<keyword evidence="7" id="KW-0067">ATP-binding</keyword>
<dbReference type="EC" id="2.7.13.3" evidence="2"/>
<proteinExistence type="predicted"/>
<evidence type="ECO:0000256" key="5">
    <source>
        <dbReference type="ARBA" id="ARBA00022741"/>
    </source>
</evidence>
<dbReference type="InterPro" id="IPR011495">
    <property type="entry name" value="Sig_transdc_His_kin_sub2_dim/P"/>
</dbReference>
<keyword evidence="4" id="KW-0808">Transferase</keyword>
<gene>
    <name evidence="10" type="ORF">FGK64_14935</name>
</gene>
<evidence type="ECO:0000256" key="8">
    <source>
        <dbReference type="SAM" id="Phobius"/>
    </source>
</evidence>
<evidence type="ECO:0000256" key="7">
    <source>
        <dbReference type="ARBA" id="ARBA00022840"/>
    </source>
</evidence>
<dbReference type="Gene3D" id="3.30.565.10">
    <property type="entry name" value="Histidine kinase-like ATPase, C-terminal domain"/>
    <property type="match status" value="1"/>
</dbReference>
<evidence type="ECO:0000256" key="1">
    <source>
        <dbReference type="ARBA" id="ARBA00000085"/>
    </source>
</evidence>
<name>A0ABY2X714_9RHOB</name>
<protein>
    <recommendedName>
        <fullName evidence="2">histidine kinase</fullName>
        <ecNumber evidence="2">2.7.13.3</ecNumber>
    </recommendedName>
</protein>
<evidence type="ECO:0000256" key="3">
    <source>
        <dbReference type="ARBA" id="ARBA00022553"/>
    </source>
</evidence>
<evidence type="ECO:0000256" key="6">
    <source>
        <dbReference type="ARBA" id="ARBA00022777"/>
    </source>
</evidence>
<feature type="transmembrane region" description="Helical" evidence="8">
    <location>
        <begin position="284"/>
        <end position="306"/>
    </location>
</feature>
<dbReference type="Pfam" id="PF07568">
    <property type="entry name" value="HisKA_2"/>
    <property type="match status" value="1"/>
</dbReference>
<dbReference type="SUPFAM" id="SSF55874">
    <property type="entry name" value="ATPase domain of HSP90 chaperone/DNA topoisomerase II/histidine kinase"/>
    <property type="match status" value="1"/>
</dbReference>
<dbReference type="Proteomes" id="UP001191082">
    <property type="component" value="Unassembled WGS sequence"/>
</dbReference>
<comment type="catalytic activity">
    <reaction evidence="1">
        <text>ATP + protein L-histidine = ADP + protein N-phospho-L-histidine.</text>
        <dbReference type="EC" id="2.7.13.3"/>
    </reaction>
</comment>
<evidence type="ECO:0000256" key="2">
    <source>
        <dbReference type="ARBA" id="ARBA00012438"/>
    </source>
</evidence>
<evidence type="ECO:0000313" key="10">
    <source>
        <dbReference type="EMBL" id="TMV11570.1"/>
    </source>
</evidence>
<dbReference type="Gene3D" id="3.30.450.20">
    <property type="entry name" value="PAS domain"/>
    <property type="match status" value="1"/>
</dbReference>
<evidence type="ECO:0000313" key="11">
    <source>
        <dbReference type="Proteomes" id="UP001191082"/>
    </source>
</evidence>
<keyword evidence="6" id="KW-0418">Kinase</keyword>
<evidence type="ECO:0000256" key="4">
    <source>
        <dbReference type="ARBA" id="ARBA00022679"/>
    </source>
</evidence>
<evidence type="ECO:0000259" key="9">
    <source>
        <dbReference type="Pfam" id="PF07568"/>
    </source>
</evidence>
<keyword evidence="8" id="KW-0472">Membrane</keyword>
<dbReference type="InterPro" id="IPR036890">
    <property type="entry name" value="HATPase_C_sf"/>
</dbReference>
<keyword evidence="8" id="KW-0812">Transmembrane</keyword>
<dbReference type="CDD" id="cd16936">
    <property type="entry name" value="HATPase_RsbW-like"/>
    <property type="match status" value="1"/>
</dbReference>
<keyword evidence="5" id="KW-0547">Nucleotide-binding</keyword>
<organism evidence="10 11">
    <name type="scientific">Arenibacterium halophilum</name>
    <dbReference type="NCBI Taxonomy" id="2583821"/>
    <lineage>
        <taxon>Bacteria</taxon>
        <taxon>Pseudomonadati</taxon>
        <taxon>Pseudomonadota</taxon>
        <taxon>Alphaproteobacteria</taxon>
        <taxon>Rhodobacterales</taxon>
        <taxon>Paracoccaceae</taxon>
        <taxon>Arenibacterium</taxon>
    </lineage>
</organism>
<accession>A0ABY2X714</accession>
<keyword evidence="11" id="KW-1185">Reference proteome</keyword>
<dbReference type="EMBL" id="VCPC01000003">
    <property type="protein sequence ID" value="TMV11570.1"/>
    <property type="molecule type" value="Genomic_DNA"/>
</dbReference>
<comment type="caution">
    <text evidence="10">The sequence shown here is derived from an EMBL/GenBank/DDBJ whole genome shotgun (WGS) entry which is preliminary data.</text>
</comment>
<dbReference type="PANTHER" id="PTHR41523">
    <property type="entry name" value="TWO-COMPONENT SYSTEM SENSOR PROTEIN"/>
    <property type="match status" value="1"/>
</dbReference>
<dbReference type="RefSeq" id="WP_138864635.1">
    <property type="nucleotide sequence ID" value="NZ_VCPC01000003.1"/>
</dbReference>
<feature type="domain" description="Signal transduction histidine kinase subgroup 2 dimerisation and phosphoacceptor" evidence="9">
    <location>
        <begin position="374"/>
        <end position="444"/>
    </location>
</feature>
<keyword evidence="3" id="KW-0597">Phosphoprotein</keyword>
<dbReference type="CDD" id="cd18773">
    <property type="entry name" value="PDC1_HK_sensor"/>
    <property type="match status" value="1"/>
</dbReference>
<reference evidence="10 11" key="1">
    <citation type="submission" date="2019-05" db="EMBL/GenBank/DDBJ databases">
        <title>Marivita sp. nov. isolated from sea sediment.</title>
        <authorList>
            <person name="Kim W."/>
        </authorList>
    </citation>
    <scope>NUCLEOTIDE SEQUENCE [LARGE SCALE GENOMIC DNA]</scope>
    <source>
        <strain evidence="10 11">CAU 1492</strain>
    </source>
</reference>
<sequence length="570" mass="63155">MTSDTNDRARWWNSLHVRLLVMMSLALLPVGLIAITQTRAVSQNTLRNSELALLARVERSALNERLAIQRAMGAANTIAAYATELARDPLACSARLRGIAENSDRFSFMGLLPVDGQVLCSTASQPFELSQDSPARTLMMQRDPVVRVNTRAPISKVSIISVSVPYYDGEAIAGRVSVSLPLEKLRAVDEVRERALLDLVTYNDSGEVLTQVGAAEKLESELPAGLTLHGLTDERARAFTGYSRGGEMRIYTLVPIEANQLFVLGIWDARRGVADQLGDRLPPILFPMLMWLTSLLVVLFAIHRLVTRHIRNLRRQMVRFARDRTLSGDGAKRGDMPAELFEMQSSFDTMAYSIMQDEARLENAVREKNVLIREIHHRVKNNLQLISSILNMQIRDTPSEGTRDILRRVQDRVLSLATIHRDLYQANTAGMVNVGNLLREIVEKGAEISGDEVALTLNIEDVMLYPDQAVPMSLLASEAVTNALKYGQGDSGKQVIDVSLTREGKTCEFRIVNALGNGEPDSPSTGMGTKLINAFAIQLGADLETDRSDDTYSLTVRFDEADFVPQAETY</sequence>
<dbReference type="PANTHER" id="PTHR41523:SF8">
    <property type="entry name" value="ETHYLENE RESPONSE SENSOR PROTEIN"/>
    <property type="match status" value="1"/>
</dbReference>
<keyword evidence="8" id="KW-1133">Transmembrane helix</keyword>